<evidence type="ECO:0000313" key="6">
    <source>
        <dbReference type="Proteomes" id="UP000823597"/>
    </source>
</evidence>
<dbReference type="EMBL" id="JADIME010000038">
    <property type="protein sequence ID" value="MBO8465113.1"/>
    <property type="molecule type" value="Genomic_DNA"/>
</dbReference>
<dbReference type="InterPro" id="IPR023485">
    <property type="entry name" value="Ptyr_pPase"/>
</dbReference>
<dbReference type="PANTHER" id="PTHR47439:SF1">
    <property type="entry name" value="ACID PHOSPHATASE"/>
    <property type="match status" value="1"/>
</dbReference>
<dbReference type="InterPro" id="IPR036196">
    <property type="entry name" value="Ptyr_pPase_sf"/>
</dbReference>
<reference evidence="5" key="1">
    <citation type="submission" date="2020-10" db="EMBL/GenBank/DDBJ databases">
        <authorList>
            <person name="Gilroy R."/>
        </authorList>
    </citation>
    <scope>NUCLEOTIDE SEQUENCE</scope>
    <source>
        <strain evidence="5">10037</strain>
    </source>
</reference>
<dbReference type="SMART" id="SM00226">
    <property type="entry name" value="LMWPc"/>
    <property type="match status" value="1"/>
</dbReference>
<dbReference type="CDD" id="cd16343">
    <property type="entry name" value="LMWPTP"/>
    <property type="match status" value="1"/>
</dbReference>
<proteinExistence type="inferred from homology"/>
<dbReference type="Gene3D" id="3.40.50.2300">
    <property type="match status" value="1"/>
</dbReference>
<evidence type="ECO:0000256" key="1">
    <source>
        <dbReference type="ARBA" id="ARBA00011063"/>
    </source>
</evidence>
<gene>
    <name evidence="5" type="ORF">IAB93_03845</name>
</gene>
<comment type="similarity">
    <text evidence="1">Belongs to the low molecular weight phosphotyrosine protein phosphatase family.</text>
</comment>
<dbReference type="GO" id="GO:0004725">
    <property type="term" value="F:protein tyrosine phosphatase activity"/>
    <property type="evidence" value="ECO:0007669"/>
    <property type="project" value="InterPro"/>
</dbReference>
<dbReference type="SUPFAM" id="SSF52788">
    <property type="entry name" value="Phosphotyrosine protein phosphatases I"/>
    <property type="match status" value="1"/>
</dbReference>
<keyword evidence="2" id="KW-0378">Hydrolase</keyword>
<reference evidence="5" key="2">
    <citation type="journal article" date="2021" name="PeerJ">
        <title>Extensive microbial diversity within the chicken gut microbiome revealed by metagenomics and culture.</title>
        <authorList>
            <person name="Gilroy R."/>
            <person name="Ravi A."/>
            <person name="Getino M."/>
            <person name="Pursley I."/>
            <person name="Horton D.L."/>
            <person name="Alikhan N.F."/>
            <person name="Baker D."/>
            <person name="Gharbi K."/>
            <person name="Hall N."/>
            <person name="Watson M."/>
            <person name="Adriaenssens E.M."/>
            <person name="Foster-Nyarko E."/>
            <person name="Jarju S."/>
            <person name="Secka A."/>
            <person name="Antonio M."/>
            <person name="Oren A."/>
            <person name="Chaudhuri R.R."/>
            <person name="La Ragione R."/>
            <person name="Hildebrand F."/>
            <person name="Pallen M.J."/>
        </authorList>
    </citation>
    <scope>NUCLEOTIDE SEQUENCE</scope>
    <source>
        <strain evidence="5">10037</strain>
    </source>
</reference>
<evidence type="ECO:0000256" key="2">
    <source>
        <dbReference type="ARBA" id="ARBA00022801"/>
    </source>
</evidence>
<evidence type="ECO:0000313" key="5">
    <source>
        <dbReference type="EMBL" id="MBO8465113.1"/>
    </source>
</evidence>
<feature type="active site" evidence="3">
    <location>
        <position position="20"/>
    </location>
</feature>
<evidence type="ECO:0000256" key="3">
    <source>
        <dbReference type="PIRSR" id="PIRSR617867-1"/>
    </source>
</evidence>
<dbReference type="InterPro" id="IPR052995">
    <property type="entry name" value="LMW-PTP"/>
</dbReference>
<feature type="domain" description="Phosphotyrosine protein phosphatase I" evidence="4">
    <location>
        <begin position="8"/>
        <end position="156"/>
    </location>
</feature>
<accession>A0A9D9I3B2</accession>
<comment type="caution">
    <text evidence="5">The sequence shown here is derived from an EMBL/GenBank/DDBJ whole genome shotgun (WGS) entry which is preliminary data.</text>
</comment>
<organism evidence="5 6">
    <name type="scientific">Candidatus Merdivivens pullistercoris</name>
    <dbReference type="NCBI Taxonomy" id="2840873"/>
    <lineage>
        <taxon>Bacteria</taxon>
        <taxon>Pseudomonadati</taxon>
        <taxon>Bacteroidota</taxon>
        <taxon>Bacteroidia</taxon>
        <taxon>Bacteroidales</taxon>
        <taxon>Muribaculaceae</taxon>
        <taxon>Muribaculaceae incertae sedis</taxon>
        <taxon>Candidatus Merdivivens</taxon>
    </lineage>
</organism>
<dbReference type="PANTHER" id="PTHR47439">
    <property type="entry name" value="LOW MOLECULAR WEIGHT PHOSPHOTYROSINE PROTEIN PHOSPHATASE-RELATED"/>
    <property type="match status" value="1"/>
</dbReference>
<protein>
    <submittedName>
        <fullName evidence="5">Low molecular weight phosphotyrosine protein phosphatase</fullName>
    </submittedName>
</protein>
<evidence type="ECO:0000259" key="4">
    <source>
        <dbReference type="SMART" id="SM00226"/>
    </source>
</evidence>
<feature type="active site" description="Proton donor" evidence="3">
    <location>
        <position position="130"/>
    </location>
</feature>
<dbReference type="InterPro" id="IPR017867">
    <property type="entry name" value="Tyr_phospatase_low_mol_wt"/>
</dbReference>
<dbReference type="Proteomes" id="UP000823597">
    <property type="component" value="Unassembled WGS sequence"/>
</dbReference>
<dbReference type="Pfam" id="PF01451">
    <property type="entry name" value="LMWPc"/>
    <property type="match status" value="1"/>
</dbReference>
<feature type="active site" description="Nucleophile" evidence="3">
    <location>
        <position position="14"/>
    </location>
</feature>
<dbReference type="AlphaFoldDB" id="A0A9D9I3B2"/>
<name>A0A9D9I3B2_9BACT</name>
<sequence>MMNTDKKHKILFVCLGNICRSPAAEEILRVIARESGKNWEIDSAGTYSGHKGELPDRRMYAAARKRGYNLTHRARPVSIADFIDFDIIMAMDDDNYETLRKMAPDIKSEDKVVRIRDFFNKERNDTYVPDPYYSGADGFEYVLDLLEEACGNIVSSDFNACGI</sequence>
<dbReference type="PRINTS" id="PR00719">
    <property type="entry name" value="LMWPTPASE"/>
</dbReference>